<feature type="region of interest" description="Disordered" evidence="1">
    <location>
        <begin position="43"/>
        <end position="66"/>
    </location>
</feature>
<sequence>MAAIFLTKRIIINVTKRSSSSSRFSRACLSAAYNERAEGRNAVTETGGVGDRGTSARAAGVANDPVREGMYEAKQQGFDMTNNPVKENAVKAAKWADTVGEIAKQKLDGAWKAANETTKKIKDAVRGDEDEAEGPNSRSVPDDSSIEDLRRRAGGYDKKDH</sequence>
<dbReference type="Proteomes" id="UP000516437">
    <property type="component" value="Chromosome 4"/>
</dbReference>
<gene>
    <name evidence="2" type="ORF">CJ030_MR4G007133</name>
</gene>
<dbReference type="AlphaFoldDB" id="A0A6A1VUZ2"/>
<organism evidence="2 3">
    <name type="scientific">Morella rubra</name>
    <name type="common">Chinese bayberry</name>
    <dbReference type="NCBI Taxonomy" id="262757"/>
    <lineage>
        <taxon>Eukaryota</taxon>
        <taxon>Viridiplantae</taxon>
        <taxon>Streptophyta</taxon>
        <taxon>Embryophyta</taxon>
        <taxon>Tracheophyta</taxon>
        <taxon>Spermatophyta</taxon>
        <taxon>Magnoliopsida</taxon>
        <taxon>eudicotyledons</taxon>
        <taxon>Gunneridae</taxon>
        <taxon>Pentapetalae</taxon>
        <taxon>rosids</taxon>
        <taxon>fabids</taxon>
        <taxon>Fagales</taxon>
        <taxon>Myricaceae</taxon>
        <taxon>Morella</taxon>
    </lineage>
</organism>
<evidence type="ECO:0000313" key="3">
    <source>
        <dbReference type="Proteomes" id="UP000516437"/>
    </source>
</evidence>
<feature type="compositionally biased region" description="Basic and acidic residues" evidence="1">
    <location>
        <begin position="117"/>
        <end position="127"/>
    </location>
</feature>
<keyword evidence="3" id="KW-1185">Reference proteome</keyword>
<dbReference type="OrthoDB" id="1162579at2759"/>
<evidence type="ECO:0000256" key="1">
    <source>
        <dbReference type="SAM" id="MobiDB-lite"/>
    </source>
</evidence>
<proteinExistence type="predicted"/>
<name>A0A6A1VUZ2_9ROSI</name>
<comment type="caution">
    <text evidence="2">The sequence shown here is derived from an EMBL/GenBank/DDBJ whole genome shotgun (WGS) entry which is preliminary data.</text>
</comment>
<feature type="region of interest" description="Disordered" evidence="1">
    <location>
        <begin position="110"/>
        <end position="161"/>
    </location>
</feature>
<feature type="compositionally biased region" description="Basic and acidic residues" evidence="1">
    <location>
        <begin position="147"/>
        <end position="161"/>
    </location>
</feature>
<accession>A0A6A1VUZ2</accession>
<reference evidence="2 3" key="1">
    <citation type="journal article" date="2019" name="Plant Biotechnol. J.">
        <title>The red bayberry genome and genetic basis of sex determination.</title>
        <authorList>
            <person name="Jia H.M."/>
            <person name="Jia H.J."/>
            <person name="Cai Q.L."/>
            <person name="Wang Y."/>
            <person name="Zhao H.B."/>
            <person name="Yang W.F."/>
            <person name="Wang G.Y."/>
            <person name="Li Y.H."/>
            <person name="Zhan D.L."/>
            <person name="Shen Y.T."/>
            <person name="Niu Q.F."/>
            <person name="Chang L."/>
            <person name="Qiu J."/>
            <person name="Zhao L."/>
            <person name="Xie H.B."/>
            <person name="Fu W.Y."/>
            <person name="Jin J."/>
            <person name="Li X.W."/>
            <person name="Jiao Y."/>
            <person name="Zhou C.C."/>
            <person name="Tu T."/>
            <person name="Chai C.Y."/>
            <person name="Gao J.L."/>
            <person name="Fan L.J."/>
            <person name="van de Weg E."/>
            <person name="Wang J.Y."/>
            <person name="Gao Z.S."/>
        </authorList>
    </citation>
    <scope>NUCLEOTIDE SEQUENCE [LARGE SCALE GENOMIC DNA]</scope>
    <source>
        <tissue evidence="2">Leaves</tissue>
    </source>
</reference>
<dbReference type="EMBL" id="RXIC02000022">
    <property type="protein sequence ID" value="KAB1216593.1"/>
    <property type="molecule type" value="Genomic_DNA"/>
</dbReference>
<protein>
    <submittedName>
        <fullName evidence="2">Uncharacterized protein</fullName>
    </submittedName>
</protein>
<evidence type="ECO:0000313" key="2">
    <source>
        <dbReference type="EMBL" id="KAB1216593.1"/>
    </source>
</evidence>